<dbReference type="EMBL" id="CP029480">
    <property type="protein sequence ID" value="AWW00463.1"/>
    <property type="molecule type" value="Genomic_DNA"/>
</dbReference>
<dbReference type="InterPro" id="IPR046947">
    <property type="entry name" value="LytR-like"/>
</dbReference>
<dbReference type="PANTHER" id="PTHR37299">
    <property type="entry name" value="TRANSCRIPTIONAL REGULATOR-RELATED"/>
    <property type="match status" value="1"/>
</dbReference>
<evidence type="ECO:0000256" key="1">
    <source>
        <dbReference type="PROSITE-ProRule" id="PRU00169"/>
    </source>
</evidence>
<sequence length="236" mass="26624">MKYTAILVDDEQHAIRTLTAQLGWTKLPIEILGFANSVDEAETLLIDLKPDFLFLDIKMPGKESFELFPLLDLKVTDVIFTTAYDEYALKAFKHQASGYLMKPVSTKELTSLLEKLISKRGVLAEGNQDLYIEEKSGLLRIPLNDILYISSEGSYSSIHKIDGSMKVVTSILKDLEKKLSSKQFFRIHNQYIVNTAQVSEVIKSRNAELVLKNAAKLPISRAKKAAFYSFFEGVTH</sequence>
<dbReference type="Pfam" id="PF00072">
    <property type="entry name" value="Response_reg"/>
    <property type="match status" value="1"/>
</dbReference>
<dbReference type="KEGG" id="als:DJ013_20690"/>
<dbReference type="InterPro" id="IPR001789">
    <property type="entry name" value="Sig_transdc_resp-reg_receiver"/>
</dbReference>
<dbReference type="RefSeq" id="WP_111373829.1">
    <property type="nucleotide sequence ID" value="NZ_CP029480.1"/>
</dbReference>
<evidence type="ECO:0000313" key="4">
    <source>
        <dbReference type="EMBL" id="AWW00463.1"/>
    </source>
</evidence>
<dbReference type="PROSITE" id="PS50110">
    <property type="entry name" value="RESPONSE_REGULATORY"/>
    <property type="match status" value="1"/>
</dbReference>
<dbReference type="SUPFAM" id="SSF52172">
    <property type="entry name" value="CheY-like"/>
    <property type="match status" value="1"/>
</dbReference>
<dbReference type="OrthoDB" id="1646880at2"/>
<dbReference type="PANTHER" id="PTHR37299:SF1">
    <property type="entry name" value="STAGE 0 SPORULATION PROTEIN A HOMOLOG"/>
    <property type="match status" value="1"/>
</dbReference>
<dbReference type="SMART" id="SM00448">
    <property type="entry name" value="REC"/>
    <property type="match status" value="1"/>
</dbReference>
<dbReference type="Gene3D" id="3.40.50.2300">
    <property type="match status" value="1"/>
</dbReference>
<name>A0A2Z4GGC8_9BACT</name>
<dbReference type="Proteomes" id="UP000249873">
    <property type="component" value="Chromosome"/>
</dbReference>
<dbReference type="Pfam" id="PF04397">
    <property type="entry name" value="LytTR"/>
    <property type="match status" value="1"/>
</dbReference>
<accession>A0A2Z4GGC8</accession>
<proteinExistence type="predicted"/>
<dbReference type="SMART" id="SM00850">
    <property type="entry name" value="LytTR"/>
    <property type="match status" value="1"/>
</dbReference>
<evidence type="ECO:0000259" key="3">
    <source>
        <dbReference type="PROSITE" id="PS50930"/>
    </source>
</evidence>
<reference evidence="4 5" key="1">
    <citation type="submission" date="2018-05" db="EMBL/GenBank/DDBJ databases">
        <title>Complete genome sequence of Arcticibacterium luteifluviistationis SM1504T, a cytophagaceae bacterium isolated from Arctic surface seawater.</title>
        <authorList>
            <person name="Li Y."/>
            <person name="Qin Q.-L."/>
        </authorList>
    </citation>
    <scope>NUCLEOTIDE SEQUENCE [LARGE SCALE GENOMIC DNA]</scope>
    <source>
        <strain evidence="4 5">SM1504</strain>
    </source>
</reference>
<dbReference type="InterPro" id="IPR007492">
    <property type="entry name" value="LytTR_DNA-bd_dom"/>
</dbReference>
<evidence type="ECO:0000259" key="2">
    <source>
        <dbReference type="PROSITE" id="PS50110"/>
    </source>
</evidence>
<evidence type="ECO:0000313" key="5">
    <source>
        <dbReference type="Proteomes" id="UP000249873"/>
    </source>
</evidence>
<feature type="modified residue" description="4-aspartylphosphate" evidence="1">
    <location>
        <position position="56"/>
    </location>
</feature>
<dbReference type="PROSITE" id="PS50930">
    <property type="entry name" value="HTH_LYTTR"/>
    <property type="match status" value="1"/>
</dbReference>
<organism evidence="4 5">
    <name type="scientific">Arcticibacterium luteifluviistationis</name>
    <dbReference type="NCBI Taxonomy" id="1784714"/>
    <lineage>
        <taxon>Bacteria</taxon>
        <taxon>Pseudomonadati</taxon>
        <taxon>Bacteroidota</taxon>
        <taxon>Cytophagia</taxon>
        <taxon>Cytophagales</taxon>
        <taxon>Leadbetterellaceae</taxon>
        <taxon>Arcticibacterium</taxon>
    </lineage>
</organism>
<dbReference type="InterPro" id="IPR011006">
    <property type="entry name" value="CheY-like_superfamily"/>
</dbReference>
<dbReference type="GO" id="GO:0003677">
    <property type="term" value="F:DNA binding"/>
    <property type="evidence" value="ECO:0007669"/>
    <property type="project" value="InterPro"/>
</dbReference>
<evidence type="ECO:0008006" key="6">
    <source>
        <dbReference type="Google" id="ProtNLM"/>
    </source>
</evidence>
<keyword evidence="5" id="KW-1185">Reference proteome</keyword>
<feature type="domain" description="Response regulatory" evidence="2">
    <location>
        <begin position="4"/>
        <end position="117"/>
    </location>
</feature>
<protein>
    <recommendedName>
        <fullName evidence="6">DNA-binding response regulator</fullName>
    </recommendedName>
</protein>
<dbReference type="AlphaFoldDB" id="A0A2Z4GGC8"/>
<gene>
    <name evidence="4" type="ORF">DJ013_20690</name>
</gene>
<dbReference type="Gene3D" id="2.40.50.1020">
    <property type="entry name" value="LytTr DNA-binding domain"/>
    <property type="match status" value="1"/>
</dbReference>
<dbReference type="GO" id="GO:0000156">
    <property type="term" value="F:phosphorelay response regulator activity"/>
    <property type="evidence" value="ECO:0007669"/>
    <property type="project" value="InterPro"/>
</dbReference>
<feature type="domain" description="HTH LytTR-type" evidence="3">
    <location>
        <begin position="130"/>
        <end position="233"/>
    </location>
</feature>
<keyword evidence="1" id="KW-0597">Phosphoprotein</keyword>